<evidence type="ECO:0000313" key="2">
    <source>
        <dbReference type="Proteomes" id="UP000064967"/>
    </source>
</evidence>
<proteinExistence type="predicted"/>
<protein>
    <submittedName>
        <fullName evidence="1">Uncharacterized protein</fullName>
    </submittedName>
</protein>
<dbReference type="AlphaFoldDB" id="A0A0K1PNS7"/>
<gene>
    <name evidence="1" type="ORF">AKJ09_01720</name>
</gene>
<evidence type="ECO:0000313" key="1">
    <source>
        <dbReference type="EMBL" id="AKU95056.1"/>
    </source>
</evidence>
<reference evidence="1 2" key="1">
    <citation type="submission" date="2015-08" db="EMBL/GenBank/DDBJ databases">
        <authorList>
            <person name="Babu N.S."/>
            <person name="Beckwith C.J."/>
            <person name="Beseler K.G."/>
            <person name="Brison A."/>
            <person name="Carone J.V."/>
            <person name="Caskin T.P."/>
            <person name="Diamond M."/>
            <person name="Durham M.E."/>
            <person name="Foxe J.M."/>
            <person name="Go M."/>
            <person name="Henderson B.A."/>
            <person name="Jones I.B."/>
            <person name="McGettigan J.A."/>
            <person name="Micheletti S.J."/>
            <person name="Nasrallah M.E."/>
            <person name="Ortiz D."/>
            <person name="Piller C.R."/>
            <person name="Privatt S.R."/>
            <person name="Schneider S.L."/>
            <person name="Sharp S."/>
            <person name="Smith T.C."/>
            <person name="Stanton J.D."/>
            <person name="Ullery H.E."/>
            <person name="Wilson R.J."/>
            <person name="Serrano M.G."/>
            <person name="Buck G."/>
            <person name="Lee V."/>
            <person name="Wang Y."/>
            <person name="Carvalho R."/>
            <person name="Voegtly L."/>
            <person name="Shi R."/>
            <person name="Duckworth R."/>
            <person name="Johnson A."/>
            <person name="Loviza R."/>
            <person name="Walstead R."/>
            <person name="Shah Z."/>
            <person name="Kiflezghi M."/>
            <person name="Wade K."/>
            <person name="Ball S.L."/>
            <person name="Bradley K.W."/>
            <person name="Asai D.J."/>
            <person name="Bowman C.A."/>
            <person name="Russell D.A."/>
            <person name="Pope W.H."/>
            <person name="Jacobs-Sera D."/>
            <person name="Hendrix R.W."/>
            <person name="Hatfull G.F."/>
        </authorList>
    </citation>
    <scope>NUCLEOTIDE SEQUENCE [LARGE SCALE GENOMIC DNA]</scope>
    <source>
        <strain evidence="1 2">DSM 27648</strain>
    </source>
</reference>
<accession>A0A0K1PNS7</accession>
<dbReference type="RefSeq" id="WP_146646560.1">
    <property type="nucleotide sequence ID" value="NZ_CP012333.1"/>
</dbReference>
<dbReference type="KEGG" id="llu:AKJ09_01720"/>
<dbReference type="OrthoDB" id="5497806at2"/>
<sequence length="196" mass="21826">MSWSRLTSVLEKYDGALIPIAEDAIHPAYVDPLPTEPRLDIVLERRPDAYARFVAANGYSIVSTRGRNTSFAFLPPKLAARVTRAMGEPGRSWEDVTEERAAGRSQFAWVMFAAYDLSDVNGWAFGPGPDATPVVWSVEDSVPCEMIGTFDEWLAIQADELERQLMAVQKVLEQNESASDDDWTEVDDAVTAIEHF</sequence>
<organism evidence="1 2">
    <name type="scientific">Labilithrix luteola</name>
    <dbReference type="NCBI Taxonomy" id="1391654"/>
    <lineage>
        <taxon>Bacteria</taxon>
        <taxon>Pseudomonadati</taxon>
        <taxon>Myxococcota</taxon>
        <taxon>Polyangia</taxon>
        <taxon>Polyangiales</taxon>
        <taxon>Labilitrichaceae</taxon>
        <taxon>Labilithrix</taxon>
    </lineage>
</organism>
<dbReference type="EMBL" id="CP012333">
    <property type="protein sequence ID" value="AKU95056.1"/>
    <property type="molecule type" value="Genomic_DNA"/>
</dbReference>
<name>A0A0K1PNS7_9BACT</name>
<dbReference type="Proteomes" id="UP000064967">
    <property type="component" value="Chromosome"/>
</dbReference>
<keyword evidence="2" id="KW-1185">Reference proteome</keyword>